<protein>
    <recommendedName>
        <fullName evidence="3">tRNA threonylcarbamoyladenosine biosynthesis protein TsaE</fullName>
    </recommendedName>
    <alternativeName>
        <fullName evidence="10">t(6)A37 threonylcarbamoyladenosine biosynthesis protein TsaE</fullName>
    </alternativeName>
</protein>
<reference evidence="12 13" key="1">
    <citation type="submission" date="2023-09" db="EMBL/GenBank/DDBJ databases">
        <title>Flavobacterium sp. a novel bacteria isolate from Pepper rhizosphere.</title>
        <authorList>
            <person name="Peng Y."/>
            <person name="Lee J."/>
        </authorList>
    </citation>
    <scope>NUCLEOTIDE SEQUENCE [LARGE SCALE GENOMIC DNA]</scope>
    <source>
        <strain evidence="11">PMR2A8</strain>
        <strain evidence="12 13">PMTSA4</strain>
    </source>
</reference>
<evidence type="ECO:0000256" key="5">
    <source>
        <dbReference type="ARBA" id="ARBA00022694"/>
    </source>
</evidence>
<dbReference type="InterPro" id="IPR027417">
    <property type="entry name" value="P-loop_NTPase"/>
</dbReference>
<keyword evidence="5" id="KW-0819">tRNA processing</keyword>
<keyword evidence="6" id="KW-0479">Metal-binding</keyword>
<keyword evidence="4" id="KW-0963">Cytoplasm</keyword>
<dbReference type="InterPro" id="IPR003442">
    <property type="entry name" value="T6A_TsaE"/>
</dbReference>
<dbReference type="Proteomes" id="UP001304515">
    <property type="component" value="Chromosome"/>
</dbReference>
<comment type="subcellular location">
    <subcellularLocation>
        <location evidence="1">Cytoplasm</location>
    </subcellularLocation>
</comment>
<dbReference type="GO" id="GO:0005737">
    <property type="term" value="C:cytoplasm"/>
    <property type="evidence" value="ECO:0007669"/>
    <property type="project" value="UniProtKB-SubCell"/>
</dbReference>
<keyword evidence="9" id="KW-0460">Magnesium</keyword>
<evidence type="ECO:0000313" key="11">
    <source>
        <dbReference type="EMBL" id="WNM18732.1"/>
    </source>
</evidence>
<dbReference type="SUPFAM" id="SSF52540">
    <property type="entry name" value="P-loop containing nucleoside triphosphate hydrolases"/>
    <property type="match status" value="1"/>
</dbReference>
<evidence type="ECO:0000256" key="9">
    <source>
        <dbReference type="ARBA" id="ARBA00022842"/>
    </source>
</evidence>
<evidence type="ECO:0000256" key="6">
    <source>
        <dbReference type="ARBA" id="ARBA00022723"/>
    </source>
</evidence>
<name>A0AA96J6F8_9FLAO</name>
<dbReference type="GO" id="GO:0002949">
    <property type="term" value="P:tRNA threonylcarbamoyladenosine modification"/>
    <property type="evidence" value="ECO:0007669"/>
    <property type="project" value="InterPro"/>
</dbReference>
<dbReference type="KEGG" id="fcj:RN605_05330"/>
<comment type="similarity">
    <text evidence="2">Belongs to the TsaE family.</text>
</comment>
<dbReference type="PANTHER" id="PTHR33540">
    <property type="entry name" value="TRNA THREONYLCARBAMOYLADENOSINE BIOSYNTHESIS PROTEIN TSAE"/>
    <property type="match status" value="1"/>
</dbReference>
<evidence type="ECO:0000256" key="1">
    <source>
        <dbReference type="ARBA" id="ARBA00004496"/>
    </source>
</evidence>
<evidence type="ECO:0000256" key="7">
    <source>
        <dbReference type="ARBA" id="ARBA00022741"/>
    </source>
</evidence>
<evidence type="ECO:0000256" key="8">
    <source>
        <dbReference type="ARBA" id="ARBA00022840"/>
    </source>
</evidence>
<keyword evidence="7" id="KW-0547">Nucleotide-binding</keyword>
<dbReference type="Pfam" id="PF02367">
    <property type="entry name" value="TsaE"/>
    <property type="match status" value="1"/>
</dbReference>
<evidence type="ECO:0000313" key="12">
    <source>
        <dbReference type="EMBL" id="WNM22783.1"/>
    </source>
</evidence>
<dbReference type="AlphaFoldDB" id="A0AA96J6F8"/>
<organism evidence="12 13">
    <name type="scientific">Flavobacterium capsici</name>
    <dbReference type="NCBI Taxonomy" id="3075618"/>
    <lineage>
        <taxon>Bacteria</taxon>
        <taxon>Pseudomonadati</taxon>
        <taxon>Bacteroidota</taxon>
        <taxon>Flavobacteriia</taxon>
        <taxon>Flavobacteriales</taxon>
        <taxon>Flavobacteriaceae</taxon>
        <taxon>Flavobacterium</taxon>
    </lineage>
</organism>
<sequence>MEIIFSIEEIQEVAHKIISENPKKVILFHGQMGAGKTTLIKALAKELGVTDATSSPTFSLVNEYKTGVSGYLYHFDVYRLKDETEALDFGIDDYLYSGNWCFIEWPDKIPNLLPDEYSEVFISILPDGKRKVVLQ</sequence>
<dbReference type="NCBIfam" id="TIGR00150">
    <property type="entry name" value="T6A_YjeE"/>
    <property type="match status" value="1"/>
</dbReference>
<dbReference type="RefSeq" id="WP_313322875.1">
    <property type="nucleotide sequence ID" value="NZ_CP134878.1"/>
</dbReference>
<evidence type="ECO:0000256" key="4">
    <source>
        <dbReference type="ARBA" id="ARBA00022490"/>
    </source>
</evidence>
<dbReference type="Gene3D" id="3.40.50.300">
    <property type="entry name" value="P-loop containing nucleotide triphosphate hydrolases"/>
    <property type="match status" value="1"/>
</dbReference>
<gene>
    <name evidence="12" type="primary">tsaE</name>
    <name evidence="12" type="ORF">RN605_05330</name>
    <name evidence="11" type="ORF">RN608_12030</name>
</gene>
<evidence type="ECO:0000256" key="10">
    <source>
        <dbReference type="ARBA" id="ARBA00032441"/>
    </source>
</evidence>
<evidence type="ECO:0000313" key="13">
    <source>
        <dbReference type="Proteomes" id="UP001304515"/>
    </source>
</evidence>
<evidence type="ECO:0000256" key="2">
    <source>
        <dbReference type="ARBA" id="ARBA00007599"/>
    </source>
</evidence>
<accession>A0AA96J6F8</accession>
<dbReference type="EMBL" id="CP134890">
    <property type="protein sequence ID" value="WNM22783.1"/>
    <property type="molecule type" value="Genomic_DNA"/>
</dbReference>
<keyword evidence="13" id="KW-1185">Reference proteome</keyword>
<dbReference type="GO" id="GO:0046872">
    <property type="term" value="F:metal ion binding"/>
    <property type="evidence" value="ECO:0007669"/>
    <property type="project" value="UniProtKB-KW"/>
</dbReference>
<proteinExistence type="inferred from homology"/>
<dbReference type="EMBL" id="CP134878">
    <property type="protein sequence ID" value="WNM18732.1"/>
    <property type="molecule type" value="Genomic_DNA"/>
</dbReference>
<dbReference type="PANTHER" id="PTHR33540:SF2">
    <property type="entry name" value="TRNA THREONYLCARBAMOYLADENOSINE BIOSYNTHESIS PROTEIN TSAE"/>
    <property type="match status" value="1"/>
</dbReference>
<keyword evidence="8" id="KW-0067">ATP-binding</keyword>
<accession>A0AA96J1T7</accession>
<evidence type="ECO:0000256" key="3">
    <source>
        <dbReference type="ARBA" id="ARBA00019010"/>
    </source>
</evidence>
<dbReference type="GO" id="GO:0005524">
    <property type="term" value="F:ATP binding"/>
    <property type="evidence" value="ECO:0007669"/>
    <property type="project" value="UniProtKB-KW"/>
</dbReference>